<dbReference type="GO" id="GO:0004497">
    <property type="term" value="F:monooxygenase activity"/>
    <property type="evidence" value="ECO:0007669"/>
    <property type="project" value="TreeGrafter"/>
</dbReference>
<dbReference type="PANTHER" id="PTHR43539">
    <property type="entry name" value="FLAVIN-BINDING MONOOXYGENASE-LIKE PROTEIN (AFU_ORTHOLOGUE AFUA_4G09220)"/>
    <property type="match status" value="1"/>
</dbReference>
<name>A0A2M9B5T7_9BACT</name>
<dbReference type="PRINTS" id="PR00469">
    <property type="entry name" value="PNDRDTASEII"/>
</dbReference>
<accession>A0A2M9B5T7</accession>
<dbReference type="RefSeq" id="WP_100338199.1">
    <property type="nucleotide sequence ID" value="NZ_PGFA01000003.1"/>
</dbReference>
<proteinExistence type="predicted"/>
<dbReference type="InterPro" id="IPR036188">
    <property type="entry name" value="FAD/NAD-bd_sf"/>
</dbReference>
<dbReference type="GO" id="GO:0050660">
    <property type="term" value="F:flavin adenine dinucleotide binding"/>
    <property type="evidence" value="ECO:0007669"/>
    <property type="project" value="TreeGrafter"/>
</dbReference>
<organism evidence="2 3">
    <name type="scientific">Hymenobacter chitinivorans DSM 11115</name>
    <dbReference type="NCBI Taxonomy" id="1121954"/>
    <lineage>
        <taxon>Bacteria</taxon>
        <taxon>Pseudomonadati</taxon>
        <taxon>Bacteroidota</taxon>
        <taxon>Cytophagia</taxon>
        <taxon>Cytophagales</taxon>
        <taxon>Hymenobacteraceae</taxon>
        <taxon>Hymenobacter</taxon>
    </lineage>
</organism>
<keyword evidence="1" id="KW-0560">Oxidoreductase</keyword>
<dbReference type="EMBL" id="PGFA01000003">
    <property type="protein sequence ID" value="PJJ53313.1"/>
    <property type="molecule type" value="Genomic_DNA"/>
</dbReference>
<dbReference type="Proteomes" id="UP000228535">
    <property type="component" value="Unassembled WGS sequence"/>
</dbReference>
<dbReference type="OrthoDB" id="9778740at2"/>
<dbReference type="InterPro" id="IPR050982">
    <property type="entry name" value="Auxin_biosynth/cation_transpt"/>
</dbReference>
<dbReference type="SUPFAM" id="SSF51905">
    <property type="entry name" value="FAD/NAD(P)-binding domain"/>
    <property type="match status" value="2"/>
</dbReference>
<comment type="caution">
    <text evidence="2">The sequence shown here is derived from an EMBL/GenBank/DDBJ whole genome shotgun (WGS) entry which is preliminary data.</text>
</comment>
<gene>
    <name evidence="2" type="ORF">CLV45_3974</name>
</gene>
<protein>
    <submittedName>
        <fullName evidence="2">Putative flavoprotein involved in K+ transport</fullName>
    </submittedName>
</protein>
<dbReference type="PANTHER" id="PTHR43539:SF78">
    <property type="entry name" value="FLAVIN-CONTAINING MONOOXYGENASE"/>
    <property type="match status" value="1"/>
</dbReference>
<evidence type="ECO:0000313" key="2">
    <source>
        <dbReference type="EMBL" id="PJJ53313.1"/>
    </source>
</evidence>
<dbReference type="Gene3D" id="3.50.50.60">
    <property type="entry name" value="FAD/NAD(P)-binding domain"/>
    <property type="match status" value="1"/>
</dbReference>
<sequence length="355" mass="37960">MPDSSVRIDTVVIGAGQAGLAAAYYLQQLQQPFVVLDERPAVGHVWASRFESLRLFSPAWASGLPGLPWPGNARRYPTKDEAAAYLQHYAEHFHLPVRLGQRVTRVAPAGTGTGYLVSTAAGPHYQARNVIVCTGPYNAPRLPQFAHQLQSTVTQLHSSAYRQPAQLPGAGPVAVVGSGNSALQIGADLATTGRPVYAAYNERTPALPNHTGMWLFLQSTGLMRVPRHSWLGRRMLARPEPVVSADLARLRSFANVHFIGSAGGVVADGRGLQGTSGATPPLQAVVWATGYGPAFNWIQVPVFDAAGEPRHHRGLTEAPGLAFLGLPWLHTRSSALMGGAGPDARYVVEALLKRT</sequence>
<dbReference type="PRINTS" id="PR00368">
    <property type="entry name" value="FADPNR"/>
</dbReference>
<keyword evidence="3" id="KW-1185">Reference proteome</keyword>
<evidence type="ECO:0000256" key="1">
    <source>
        <dbReference type="ARBA" id="ARBA00023002"/>
    </source>
</evidence>
<evidence type="ECO:0000313" key="3">
    <source>
        <dbReference type="Proteomes" id="UP000228535"/>
    </source>
</evidence>
<dbReference type="AlphaFoldDB" id="A0A2M9B5T7"/>
<reference evidence="2 3" key="1">
    <citation type="submission" date="2017-11" db="EMBL/GenBank/DDBJ databases">
        <title>Genomic Encyclopedia of Archaeal and Bacterial Type Strains, Phase II (KMG-II): From Individual Species to Whole Genera.</title>
        <authorList>
            <person name="Goeker M."/>
        </authorList>
    </citation>
    <scope>NUCLEOTIDE SEQUENCE [LARGE SCALE GENOMIC DNA]</scope>
    <source>
        <strain evidence="2 3">DSM 11115</strain>
    </source>
</reference>
<dbReference type="Pfam" id="PF13738">
    <property type="entry name" value="Pyr_redox_3"/>
    <property type="match status" value="1"/>
</dbReference>